<proteinExistence type="predicted"/>
<dbReference type="EMBL" id="CH473948">
    <property type="protein sequence ID" value="EDM05774.1"/>
    <property type="molecule type" value="Genomic_DNA"/>
</dbReference>
<protein>
    <submittedName>
        <fullName evidence="1">RCG63513</fullName>
    </submittedName>
</protein>
<dbReference type="AlphaFoldDB" id="A6HIB9"/>
<sequence length="69" mass="7951">MSHIQTLYKEFQCSHALSFAGHRQLVNYHQESFHQINYLGSDSPSLDQLWLLNCVELNNLLGSSRTLLC</sequence>
<gene>
    <name evidence="1" type="ORF">rCG_63513</name>
</gene>
<name>A6HIB9_RAT</name>
<accession>A6HIB9</accession>
<dbReference type="Proteomes" id="UP000234681">
    <property type="component" value="Chromosome 10"/>
</dbReference>
<evidence type="ECO:0000313" key="1">
    <source>
        <dbReference type="EMBL" id="EDM05774.1"/>
    </source>
</evidence>
<reference evidence="1 2" key="1">
    <citation type="submission" date="2005-07" db="EMBL/GenBank/DDBJ databases">
        <authorList>
            <person name="Mural R.J."/>
            <person name="Li P.W."/>
            <person name="Adams M.D."/>
            <person name="Amanatides P.G."/>
            <person name="Baden-Tillson H."/>
            <person name="Barnstead M."/>
            <person name="Chin S.H."/>
            <person name="Dew I."/>
            <person name="Evans C.A."/>
            <person name="Ferriera S."/>
            <person name="Flanigan M."/>
            <person name="Fosler C."/>
            <person name="Glodek A."/>
            <person name="Gu Z."/>
            <person name="Holt R.A."/>
            <person name="Jennings D."/>
            <person name="Kraft C.L."/>
            <person name="Lu F."/>
            <person name="Nguyen T."/>
            <person name="Nusskern D.R."/>
            <person name="Pfannkoch C.M."/>
            <person name="Sitter C."/>
            <person name="Sutton G.G."/>
            <person name="Venter J.C."/>
            <person name="Wang Z."/>
            <person name="Woodage T."/>
            <person name="Zheng X.H."/>
            <person name="Zhong F."/>
        </authorList>
    </citation>
    <scope>NUCLEOTIDE SEQUENCE [LARGE SCALE GENOMIC DNA]</scope>
    <source>
        <strain>BN</strain>
        <strain evidence="2">Sprague-Dawley</strain>
    </source>
</reference>
<organism evidence="1 2">
    <name type="scientific">Rattus norvegicus</name>
    <name type="common">Rat</name>
    <dbReference type="NCBI Taxonomy" id="10116"/>
    <lineage>
        <taxon>Eukaryota</taxon>
        <taxon>Metazoa</taxon>
        <taxon>Chordata</taxon>
        <taxon>Craniata</taxon>
        <taxon>Vertebrata</taxon>
        <taxon>Euteleostomi</taxon>
        <taxon>Mammalia</taxon>
        <taxon>Eutheria</taxon>
        <taxon>Euarchontoglires</taxon>
        <taxon>Glires</taxon>
        <taxon>Rodentia</taxon>
        <taxon>Myomorpha</taxon>
        <taxon>Muroidea</taxon>
        <taxon>Muridae</taxon>
        <taxon>Murinae</taxon>
        <taxon>Rattus</taxon>
    </lineage>
</organism>
<evidence type="ECO:0000313" key="2">
    <source>
        <dbReference type="Proteomes" id="UP000234681"/>
    </source>
</evidence>